<sequence>MNNTTRSGSRFDVAHRNPRGAHTVLVCVPDRYRFGPLLLNAVETQLAATGVTTVVTDAMCSQHMMRLSDHGPAASAAVHLRELDLRSGRDQCTVIAEQALHRFRRSAKGTGPIPQVLLYGGPSAQLSNHPRIRQLLAAEPDLAEAATELFGIGLVALQTGSGTFRRYVTVTLLFGHGLITVDGVMLRSGPGRPWRDTLGQRITYAHAAEQYLAGLGDAVVCAVHVDLPDRPVAAF</sequence>
<dbReference type="EMBL" id="BONG01000079">
    <property type="protein sequence ID" value="GIF94022.1"/>
    <property type="molecule type" value="Genomic_DNA"/>
</dbReference>
<comment type="caution">
    <text evidence="1">The sequence shown here is derived from an EMBL/GenBank/DDBJ whole genome shotgun (WGS) entry which is preliminary data.</text>
</comment>
<protein>
    <submittedName>
        <fullName evidence="1">Uncharacterized protein</fullName>
    </submittedName>
</protein>
<dbReference type="AlphaFoldDB" id="A0A8J3JZP0"/>
<evidence type="ECO:0000313" key="1">
    <source>
        <dbReference type="EMBL" id="GIF94022.1"/>
    </source>
</evidence>
<organism evidence="1 2">
    <name type="scientific">Catellatospora chokoriensis</name>
    <dbReference type="NCBI Taxonomy" id="310353"/>
    <lineage>
        <taxon>Bacteria</taxon>
        <taxon>Bacillati</taxon>
        <taxon>Actinomycetota</taxon>
        <taxon>Actinomycetes</taxon>
        <taxon>Micromonosporales</taxon>
        <taxon>Micromonosporaceae</taxon>
        <taxon>Catellatospora</taxon>
    </lineage>
</organism>
<gene>
    <name evidence="1" type="ORF">Cch02nite_74660</name>
</gene>
<dbReference type="RefSeq" id="WP_191844002.1">
    <property type="nucleotide sequence ID" value="NZ_BAAALB010000041.1"/>
</dbReference>
<reference evidence="1 2" key="1">
    <citation type="submission" date="2021-01" db="EMBL/GenBank/DDBJ databases">
        <title>Whole genome shotgun sequence of Catellatospora chokoriensis NBRC 107358.</title>
        <authorList>
            <person name="Komaki H."/>
            <person name="Tamura T."/>
        </authorList>
    </citation>
    <scope>NUCLEOTIDE SEQUENCE [LARGE SCALE GENOMIC DNA]</scope>
    <source>
        <strain evidence="1 2">NBRC 107358</strain>
    </source>
</reference>
<proteinExistence type="predicted"/>
<accession>A0A8J3JZP0</accession>
<keyword evidence="2" id="KW-1185">Reference proteome</keyword>
<dbReference type="Proteomes" id="UP000619293">
    <property type="component" value="Unassembled WGS sequence"/>
</dbReference>
<evidence type="ECO:0000313" key="2">
    <source>
        <dbReference type="Proteomes" id="UP000619293"/>
    </source>
</evidence>
<name>A0A8J3JZP0_9ACTN</name>